<evidence type="ECO:0000313" key="20">
    <source>
        <dbReference type="Proteomes" id="UP000308768"/>
    </source>
</evidence>
<dbReference type="FunFam" id="1.25.40.70:FF:000009">
    <property type="entry name" value="Phosphatidylinositol 3-kinase VPS34"/>
    <property type="match status" value="1"/>
</dbReference>
<dbReference type="GO" id="GO:0034272">
    <property type="term" value="C:phosphatidylinositol 3-kinase complex, class III, type II"/>
    <property type="evidence" value="ECO:0007669"/>
    <property type="project" value="TreeGrafter"/>
</dbReference>
<sequence length="1196" mass="134602">MEPFSFASSSVLQVPVNIKINQLDGHQKPIPFSVLLKHPEIRHRGSNLSAHSELYVTAQLWADCKPLAVSVQTAFKVFKTSRVWNEWLLLPIHYSNVPLSSQLAITVWDLSPVGGDGANGHAVPFGGTTIPLFDKESQLLQGRQRCRLHRHQAADELSSSTTPWVIPAKRGAKNGEKTGNIQVDEQVAELARLEALMKKHEMGEIPENKWLDQMVFRQIEKLERSTLREIPTANAKAHTDSPNQSNGEGTNEDDSTNADEYDEQFFLHIEFPRFDHPIVFTDHEYPAPPISTMQAHASTSSDLRLRPPPEVQLGPGINVDNDGYGGAEGGRLIRIYDPEVGIRENPAETKHRRLVRSHRTGVLDRDLKPNAKIRDELNAIMSYGPTHELNPEEKDLVWKFRHHLTRDKRALTKLVKSVAWNDHSEARQAVQILSKWTEIDVDDALELLGPTFDNPAVRAYAVERLRKSDDEELLVYLLQLVQALKFEPTAADGEEASSTHDSSLAEFLVSRAADNLMLGNYLYWYLMVECDDHSYSQSSSHRKLFARVSYDFMVALQATPEGRERRKMLLRQGEFITILSKVSKEVRFSREDRPHKIQRLKAFLKDRENELIEIKPPLPLPLDPSVSIVGCFPEDSNVFKSTLLPLLVNFKTTDGQKYPVIFKTGDDLRQDQLVIQIITLMDRLLLKENLDLRLSPYKILATSTSAGAVQFVPSAPLASIISSTKYKGSLLEYLRKNNPDDAAPLGVRKEAIDNYVRSCAGYCVITYLLGVGDRHLDNLLLSPDGHFFHADFGYILGRDPKPFAPLMKLSQEMVEGMGGPTGPSNPRSKFGEFKQYCFTAFTTLRKSSNLILNLFALMHDANIPDIKLEPDKAVLKVKERFKLEMGEEEAIAFFEGLISDKITGSALSEANDDETCPELHLNSTSTLRPHVSRISLLTHAAQTSPSSSVMARNSEKAQSMLFRFRAAQAADLGIIDAGRTRRPRAITTVDSIPSCEKWRGQVLKEISRKVSKIQDTALSDFQVRDLNDELNRLFREKWAWESQIRRLGGPNYMRGGAAKVYDDEGREIPGGGKGYRYFGRARELPGVKELFEAAKPRPKEEKAGDTRAALRRLVDASYYGYGLDEEDGTLLAYEAGKEKEASDNLLLQSEEDGEDREWEPLPGDAGDGVGWRLPTSEEVQEELVDRRRRKLLDKLG</sequence>
<dbReference type="GO" id="GO:0048015">
    <property type="term" value="P:phosphatidylinositol-mediated signaling"/>
    <property type="evidence" value="ECO:0007669"/>
    <property type="project" value="TreeGrafter"/>
</dbReference>
<evidence type="ECO:0000259" key="18">
    <source>
        <dbReference type="PROSITE" id="PS51547"/>
    </source>
</evidence>
<dbReference type="PANTHER" id="PTHR10048:SF7">
    <property type="entry name" value="PHOSPHATIDYLINOSITOL 3-KINASE CATALYTIC SUBUNIT TYPE 3"/>
    <property type="match status" value="1"/>
</dbReference>
<dbReference type="InterPro" id="IPR001263">
    <property type="entry name" value="PI3K_accessory_dom"/>
</dbReference>
<dbReference type="GO" id="GO:0016303">
    <property type="term" value="F:1-phosphatidylinositol-3-kinase activity"/>
    <property type="evidence" value="ECO:0007669"/>
    <property type="project" value="UniProtKB-EC"/>
</dbReference>
<dbReference type="SUPFAM" id="SSF140102">
    <property type="entry name" value="ISY1 domain-like"/>
    <property type="match status" value="1"/>
</dbReference>
<dbReference type="GO" id="GO:0005768">
    <property type="term" value="C:endosome"/>
    <property type="evidence" value="ECO:0007669"/>
    <property type="project" value="TreeGrafter"/>
</dbReference>
<comment type="similarity">
    <text evidence="4">Belongs to the ISY1 family.</text>
</comment>
<dbReference type="Gene3D" id="3.30.1010.10">
    <property type="entry name" value="Phosphatidylinositol 3-kinase Catalytic Subunit, Chain A, domain 4"/>
    <property type="match status" value="1"/>
</dbReference>
<dbReference type="Gene3D" id="2.60.40.150">
    <property type="entry name" value="C2 domain"/>
    <property type="match status" value="1"/>
</dbReference>
<evidence type="ECO:0000256" key="11">
    <source>
        <dbReference type="ARBA" id="ARBA00023187"/>
    </source>
</evidence>
<protein>
    <recommendedName>
        <fullName evidence="5">phosphatidylinositol 3-kinase</fullName>
        <ecNumber evidence="5">2.7.1.137</ecNumber>
    </recommendedName>
    <alternativeName>
        <fullName evidence="14">Vacuolar protein sorting-associated protein 34</fullName>
    </alternativeName>
</protein>
<dbReference type="FunFam" id="1.10.287.660:FF:000001">
    <property type="entry name" value="pre-mRNA-splicing factor ISY1 homolog"/>
    <property type="match status" value="1"/>
</dbReference>
<dbReference type="PROSITE" id="PS51545">
    <property type="entry name" value="PIK_HELICAL"/>
    <property type="match status" value="1"/>
</dbReference>
<dbReference type="InterPro" id="IPR002420">
    <property type="entry name" value="PI3K-type_C2_dom"/>
</dbReference>
<evidence type="ECO:0000259" key="17">
    <source>
        <dbReference type="PROSITE" id="PS51545"/>
    </source>
</evidence>
<dbReference type="GO" id="GO:0000350">
    <property type="term" value="P:generation of catalytic spliceosome for second transesterification step"/>
    <property type="evidence" value="ECO:0007669"/>
    <property type="project" value="InterPro"/>
</dbReference>
<evidence type="ECO:0000313" key="19">
    <source>
        <dbReference type="EMBL" id="TKA77223.1"/>
    </source>
</evidence>
<proteinExistence type="inferred from homology"/>
<dbReference type="Gene3D" id="1.10.1070.11">
    <property type="entry name" value="Phosphatidylinositol 3-/4-kinase, catalytic domain"/>
    <property type="match status" value="1"/>
</dbReference>
<dbReference type="InterPro" id="IPR000403">
    <property type="entry name" value="PI3/4_kinase_cat_dom"/>
</dbReference>
<dbReference type="GO" id="GO:0000974">
    <property type="term" value="C:Prp19 complex"/>
    <property type="evidence" value="ECO:0007669"/>
    <property type="project" value="UniProtKB-ARBA"/>
</dbReference>
<feature type="region of interest" description="Disordered" evidence="15">
    <location>
        <begin position="227"/>
        <end position="257"/>
    </location>
</feature>
<dbReference type="Proteomes" id="UP000308768">
    <property type="component" value="Unassembled WGS sequence"/>
</dbReference>
<dbReference type="STRING" id="331657.A0A4U0XP56"/>
<keyword evidence="12" id="KW-0539">Nucleus</keyword>
<evidence type="ECO:0000256" key="13">
    <source>
        <dbReference type="ARBA" id="ARBA00023985"/>
    </source>
</evidence>
<evidence type="ECO:0000256" key="10">
    <source>
        <dbReference type="ARBA" id="ARBA00022840"/>
    </source>
</evidence>
<dbReference type="PROSITE" id="PS50290">
    <property type="entry name" value="PI3_4_KINASE_3"/>
    <property type="match status" value="1"/>
</dbReference>
<gene>
    <name evidence="19" type="ORF">B0A49_03616</name>
</gene>
<keyword evidence="6" id="KW-0808">Transferase</keyword>
<dbReference type="FunFam" id="3.30.1010.10:FF:000002">
    <property type="entry name" value="Phosphatidylinositol 3-kinase catalytic subunit type 3"/>
    <property type="match status" value="1"/>
</dbReference>
<dbReference type="InterPro" id="IPR035892">
    <property type="entry name" value="C2_domain_sf"/>
</dbReference>
<dbReference type="InterPro" id="IPR018936">
    <property type="entry name" value="PI3/4_kinase_CS"/>
</dbReference>
<dbReference type="Pfam" id="PF00792">
    <property type="entry name" value="PI3K_C2"/>
    <property type="match status" value="1"/>
</dbReference>
<evidence type="ECO:0000256" key="7">
    <source>
        <dbReference type="ARBA" id="ARBA00022728"/>
    </source>
</evidence>
<dbReference type="InterPro" id="IPR037200">
    <property type="entry name" value="Isy1_sf"/>
</dbReference>
<dbReference type="InterPro" id="IPR011009">
    <property type="entry name" value="Kinase-like_dom_sf"/>
</dbReference>
<dbReference type="InterPro" id="IPR036940">
    <property type="entry name" value="PI3/4_kinase_cat_sf"/>
</dbReference>
<dbReference type="AlphaFoldDB" id="A0A4U0XP56"/>
<evidence type="ECO:0000256" key="6">
    <source>
        <dbReference type="ARBA" id="ARBA00022679"/>
    </source>
</evidence>
<comment type="function">
    <text evidence="1">Involved in pre-mRNA splicing.</text>
</comment>
<evidence type="ECO:0000256" key="14">
    <source>
        <dbReference type="ARBA" id="ARBA00077947"/>
    </source>
</evidence>
<dbReference type="SUPFAM" id="SSF48371">
    <property type="entry name" value="ARM repeat"/>
    <property type="match status" value="1"/>
</dbReference>
<dbReference type="OrthoDB" id="67688at2759"/>
<comment type="catalytic activity">
    <reaction evidence="13">
        <text>a 1,2-diacyl-sn-glycero-3-phospho-(1D-myo-inositol) + ATP = a 1,2-diacyl-sn-glycero-3-phospho-(1D-myo-inositol-3-phosphate) + ADP + H(+)</text>
        <dbReference type="Rhea" id="RHEA:12709"/>
        <dbReference type="ChEBI" id="CHEBI:15378"/>
        <dbReference type="ChEBI" id="CHEBI:30616"/>
        <dbReference type="ChEBI" id="CHEBI:57880"/>
        <dbReference type="ChEBI" id="CHEBI:58088"/>
        <dbReference type="ChEBI" id="CHEBI:456216"/>
        <dbReference type="EC" id="2.7.1.137"/>
    </reaction>
    <physiologicalReaction direction="left-to-right" evidence="13">
        <dbReference type="Rhea" id="RHEA:12710"/>
    </physiologicalReaction>
</comment>
<evidence type="ECO:0000259" key="16">
    <source>
        <dbReference type="PROSITE" id="PS50290"/>
    </source>
</evidence>
<dbReference type="InterPro" id="IPR015433">
    <property type="entry name" value="PI3/4_kinase"/>
</dbReference>
<evidence type="ECO:0000256" key="2">
    <source>
        <dbReference type="ARBA" id="ARBA00004123"/>
    </source>
</evidence>
<feature type="compositionally biased region" description="Polar residues" evidence="15">
    <location>
        <begin position="240"/>
        <end position="249"/>
    </location>
</feature>
<dbReference type="GO" id="GO:0034271">
    <property type="term" value="C:phosphatidylinositol 3-kinase complex, class III, type I"/>
    <property type="evidence" value="ECO:0007669"/>
    <property type="project" value="TreeGrafter"/>
</dbReference>
<dbReference type="Pfam" id="PF00454">
    <property type="entry name" value="PI3_PI4_kinase"/>
    <property type="match status" value="1"/>
</dbReference>
<dbReference type="GO" id="GO:0000045">
    <property type="term" value="P:autophagosome assembly"/>
    <property type="evidence" value="ECO:0007669"/>
    <property type="project" value="TreeGrafter"/>
</dbReference>
<evidence type="ECO:0000256" key="3">
    <source>
        <dbReference type="ARBA" id="ARBA00006209"/>
    </source>
</evidence>
<dbReference type="FunFam" id="1.10.1070.11:FF:000002">
    <property type="entry name" value="Phosphatidylinositol 3-kinase catalytic subunit type 3"/>
    <property type="match status" value="1"/>
</dbReference>
<dbReference type="InterPro" id="IPR009360">
    <property type="entry name" value="Isy1"/>
</dbReference>
<evidence type="ECO:0000256" key="5">
    <source>
        <dbReference type="ARBA" id="ARBA00012073"/>
    </source>
</evidence>
<keyword evidence="7" id="KW-0507">mRNA processing</keyword>
<keyword evidence="7" id="KW-0747">Spliceosome</keyword>
<keyword evidence="20" id="KW-1185">Reference proteome</keyword>
<keyword evidence="9" id="KW-0418">Kinase</keyword>
<accession>A0A4U0XP56</accession>
<dbReference type="SUPFAM" id="SSF49562">
    <property type="entry name" value="C2 domain (Calcium/lipid-binding domain, CaLB)"/>
    <property type="match status" value="1"/>
</dbReference>
<dbReference type="SMART" id="SM00146">
    <property type="entry name" value="PI3Kc"/>
    <property type="match status" value="1"/>
</dbReference>
<organism evidence="19 20">
    <name type="scientific">Cryomyces minteri</name>
    <dbReference type="NCBI Taxonomy" id="331657"/>
    <lineage>
        <taxon>Eukaryota</taxon>
        <taxon>Fungi</taxon>
        <taxon>Dikarya</taxon>
        <taxon>Ascomycota</taxon>
        <taxon>Pezizomycotina</taxon>
        <taxon>Dothideomycetes</taxon>
        <taxon>Dothideomycetes incertae sedis</taxon>
        <taxon>Cryomyces</taxon>
    </lineage>
</organism>
<dbReference type="Gene3D" id="1.10.287.660">
    <property type="entry name" value="Helix hairpin bin"/>
    <property type="match status" value="1"/>
</dbReference>
<reference evidence="19 20" key="1">
    <citation type="submission" date="2017-03" db="EMBL/GenBank/DDBJ databases">
        <title>Genomes of endolithic fungi from Antarctica.</title>
        <authorList>
            <person name="Coleine C."/>
            <person name="Masonjones S."/>
            <person name="Stajich J.E."/>
        </authorList>
    </citation>
    <scope>NUCLEOTIDE SEQUENCE [LARGE SCALE GENOMIC DNA]</scope>
    <source>
        <strain evidence="19 20">CCFEE 5187</strain>
    </source>
</reference>
<evidence type="ECO:0000256" key="1">
    <source>
        <dbReference type="ARBA" id="ARBA00003777"/>
    </source>
</evidence>
<dbReference type="GO" id="GO:0000407">
    <property type="term" value="C:phagophore assembly site"/>
    <property type="evidence" value="ECO:0007669"/>
    <property type="project" value="TreeGrafter"/>
</dbReference>
<feature type="domain" description="C2 PI3K-type" evidence="18">
    <location>
        <begin position="28"/>
        <end position="206"/>
    </location>
</feature>
<keyword evidence="11" id="KW-0508">mRNA splicing</keyword>
<dbReference type="Gene3D" id="1.25.40.70">
    <property type="entry name" value="Phosphatidylinositol 3-kinase, accessory domain (PIK)"/>
    <property type="match status" value="1"/>
</dbReference>
<name>A0A4U0XP56_9PEZI</name>
<dbReference type="EMBL" id="NAJN01000198">
    <property type="protein sequence ID" value="TKA77223.1"/>
    <property type="molecule type" value="Genomic_DNA"/>
</dbReference>
<dbReference type="SUPFAM" id="SSF56112">
    <property type="entry name" value="Protein kinase-like (PK-like)"/>
    <property type="match status" value="1"/>
</dbReference>
<dbReference type="InterPro" id="IPR042236">
    <property type="entry name" value="PI3K_accessory_sf"/>
</dbReference>
<dbReference type="GO" id="GO:0071014">
    <property type="term" value="C:post-mRNA release spliceosomal complex"/>
    <property type="evidence" value="ECO:0007669"/>
    <property type="project" value="UniProtKB-ARBA"/>
</dbReference>
<evidence type="ECO:0000256" key="12">
    <source>
        <dbReference type="ARBA" id="ARBA00023242"/>
    </source>
</evidence>
<feature type="region of interest" description="Disordered" evidence="15">
    <location>
        <begin position="1140"/>
        <end position="1176"/>
    </location>
</feature>
<dbReference type="PROSITE" id="PS00916">
    <property type="entry name" value="PI3_4_KINASE_2"/>
    <property type="match status" value="1"/>
</dbReference>
<dbReference type="CDD" id="cd00870">
    <property type="entry name" value="PI3Ka_III"/>
    <property type="match status" value="1"/>
</dbReference>
<comment type="similarity">
    <text evidence="3">Belongs to the PI3/PI4-kinase family. Type III PI4K subfamily.</text>
</comment>
<dbReference type="PROSITE" id="PS51547">
    <property type="entry name" value="C2_PI3K"/>
    <property type="match status" value="1"/>
</dbReference>
<comment type="subcellular location">
    <subcellularLocation>
        <location evidence="2">Nucleus</location>
    </subcellularLocation>
</comment>
<evidence type="ECO:0000256" key="8">
    <source>
        <dbReference type="ARBA" id="ARBA00022741"/>
    </source>
</evidence>
<dbReference type="SMART" id="SM00142">
    <property type="entry name" value="PI3K_C2"/>
    <property type="match status" value="1"/>
</dbReference>
<dbReference type="PANTHER" id="PTHR10048">
    <property type="entry name" value="PHOSPHATIDYLINOSITOL KINASE"/>
    <property type="match status" value="1"/>
</dbReference>
<dbReference type="GO" id="GO:0006897">
    <property type="term" value="P:endocytosis"/>
    <property type="evidence" value="ECO:0007669"/>
    <property type="project" value="TreeGrafter"/>
</dbReference>
<dbReference type="CDD" id="cd00896">
    <property type="entry name" value="PI3Kc_III"/>
    <property type="match status" value="1"/>
</dbReference>
<feature type="domain" description="PIK helical" evidence="17">
    <location>
        <begin position="364"/>
        <end position="551"/>
    </location>
</feature>
<dbReference type="InterPro" id="IPR016024">
    <property type="entry name" value="ARM-type_fold"/>
</dbReference>
<feature type="domain" description="PI3K/PI4K catalytic" evidence="16">
    <location>
        <begin position="632"/>
        <end position="906"/>
    </location>
</feature>
<dbReference type="EC" id="2.7.1.137" evidence="5"/>
<dbReference type="CDD" id="cd08397">
    <property type="entry name" value="C2_PI3K_class_III"/>
    <property type="match status" value="1"/>
</dbReference>
<dbReference type="GO" id="GO:0005684">
    <property type="term" value="C:U2-type spliceosomal complex"/>
    <property type="evidence" value="ECO:0007669"/>
    <property type="project" value="UniProtKB-ARBA"/>
</dbReference>
<evidence type="ECO:0000256" key="4">
    <source>
        <dbReference type="ARBA" id="ARBA00007002"/>
    </source>
</evidence>
<dbReference type="GO" id="GO:0005524">
    <property type="term" value="F:ATP binding"/>
    <property type="evidence" value="ECO:0007669"/>
    <property type="project" value="UniProtKB-KW"/>
</dbReference>
<evidence type="ECO:0000256" key="9">
    <source>
        <dbReference type="ARBA" id="ARBA00022777"/>
    </source>
</evidence>
<dbReference type="InterPro" id="IPR057756">
    <property type="entry name" value="PI3-kinase_type3/VPS34_cat"/>
</dbReference>
<keyword evidence="8" id="KW-0547">Nucleotide-binding</keyword>
<comment type="caution">
    <text evidence="19">The sequence shown here is derived from an EMBL/GenBank/DDBJ whole genome shotgun (WGS) entry which is preliminary data.</text>
</comment>
<keyword evidence="10" id="KW-0067">ATP-binding</keyword>
<dbReference type="Pfam" id="PF06246">
    <property type="entry name" value="Isy1"/>
    <property type="match status" value="1"/>
</dbReference>
<dbReference type="SMART" id="SM00145">
    <property type="entry name" value="PI3Ka"/>
    <property type="match status" value="1"/>
</dbReference>
<dbReference type="InterPro" id="IPR029012">
    <property type="entry name" value="Helix_hairpin_bin_sf"/>
</dbReference>
<dbReference type="Pfam" id="PF00613">
    <property type="entry name" value="PI3Ka"/>
    <property type="match status" value="1"/>
</dbReference>
<dbReference type="PROSITE" id="PS00915">
    <property type="entry name" value="PI3_4_KINASE_1"/>
    <property type="match status" value="1"/>
</dbReference>
<dbReference type="GO" id="GO:0005777">
    <property type="term" value="C:peroxisome"/>
    <property type="evidence" value="ECO:0007669"/>
    <property type="project" value="TreeGrafter"/>
</dbReference>
<evidence type="ECO:0000256" key="15">
    <source>
        <dbReference type="SAM" id="MobiDB-lite"/>
    </source>
</evidence>